<evidence type="ECO:0000313" key="2">
    <source>
        <dbReference type="EMBL" id="REG22855.1"/>
    </source>
</evidence>
<evidence type="ECO:0000256" key="1">
    <source>
        <dbReference type="SAM" id="Phobius"/>
    </source>
</evidence>
<name>A0ABX9JN34_9BACT</name>
<sequence>MANRKLHPGHTRRGFTLIELMIVVCIVGLLSTVALPEFQNIMLRSKQAERELMMNSIMRVLNEYTSAHGGQFPGGAAPDLPFNPVSAPNGKKQPFDLELGHWKDLGWAPDGHLYYRYEVLLNGDGDLVITAKGDLNNNELVNYKEIKFRLQNGMWQRMAETEYGDHF</sequence>
<dbReference type="NCBIfam" id="TIGR02532">
    <property type="entry name" value="IV_pilin_GFxxxE"/>
    <property type="match status" value="1"/>
</dbReference>
<keyword evidence="1" id="KW-0472">Membrane</keyword>
<accession>A0ABX9JN34</accession>
<reference evidence="2 3" key="1">
    <citation type="submission" date="2018-08" db="EMBL/GenBank/DDBJ databases">
        <title>Genomic Encyclopedia of Archaeal and Bacterial Type Strains, Phase II (KMG-II): from individual species to whole genera.</title>
        <authorList>
            <person name="Goeker M."/>
        </authorList>
    </citation>
    <scope>NUCLEOTIDE SEQUENCE [LARGE SCALE GENOMIC DNA]</scope>
    <source>
        <strain evidence="2 3">DSM 2261</strain>
    </source>
</reference>
<dbReference type="PANTHER" id="PTHR30093">
    <property type="entry name" value="GENERAL SECRETION PATHWAY PROTEIN G"/>
    <property type="match status" value="1"/>
</dbReference>
<protein>
    <submittedName>
        <fullName evidence="2">Prepilin-type N-terminal cleavage/methylation domain-containing protein</fullName>
    </submittedName>
</protein>
<keyword evidence="1" id="KW-1133">Transmembrane helix</keyword>
<organism evidence="2 3">
    <name type="scientific">Archangium gephyra</name>
    <dbReference type="NCBI Taxonomy" id="48"/>
    <lineage>
        <taxon>Bacteria</taxon>
        <taxon>Pseudomonadati</taxon>
        <taxon>Myxococcota</taxon>
        <taxon>Myxococcia</taxon>
        <taxon>Myxococcales</taxon>
        <taxon>Cystobacterineae</taxon>
        <taxon>Archangiaceae</taxon>
        <taxon>Archangium</taxon>
    </lineage>
</organism>
<gene>
    <name evidence="2" type="ORF">ATI61_11860</name>
</gene>
<dbReference type="RefSeq" id="WP_053066648.1">
    <property type="nucleotide sequence ID" value="NZ_CP011509.1"/>
</dbReference>
<feature type="transmembrane region" description="Helical" evidence="1">
    <location>
        <begin position="15"/>
        <end position="36"/>
    </location>
</feature>
<dbReference type="InterPro" id="IPR045584">
    <property type="entry name" value="Pilin-like"/>
</dbReference>
<dbReference type="InterPro" id="IPR012902">
    <property type="entry name" value="N_methyl_site"/>
</dbReference>
<evidence type="ECO:0000313" key="3">
    <source>
        <dbReference type="Proteomes" id="UP000256345"/>
    </source>
</evidence>
<dbReference type="Pfam" id="PF07963">
    <property type="entry name" value="N_methyl"/>
    <property type="match status" value="1"/>
</dbReference>
<dbReference type="SUPFAM" id="SSF54523">
    <property type="entry name" value="Pili subunits"/>
    <property type="match status" value="1"/>
</dbReference>
<dbReference type="Gene3D" id="3.30.700.10">
    <property type="entry name" value="Glycoprotein, Type 4 Pilin"/>
    <property type="match status" value="1"/>
</dbReference>
<dbReference type="Proteomes" id="UP000256345">
    <property type="component" value="Unassembled WGS sequence"/>
</dbReference>
<keyword evidence="3" id="KW-1185">Reference proteome</keyword>
<dbReference type="EMBL" id="QUMU01000018">
    <property type="protein sequence ID" value="REG22855.1"/>
    <property type="molecule type" value="Genomic_DNA"/>
</dbReference>
<keyword evidence="1" id="KW-0812">Transmembrane</keyword>
<comment type="caution">
    <text evidence="2">The sequence shown here is derived from an EMBL/GenBank/DDBJ whole genome shotgun (WGS) entry which is preliminary data.</text>
</comment>
<proteinExistence type="predicted"/>